<evidence type="ECO:0000256" key="1">
    <source>
        <dbReference type="SAM" id="Phobius"/>
    </source>
</evidence>
<reference evidence="2" key="2">
    <citation type="submission" date="2025-08" db="UniProtKB">
        <authorList>
            <consortium name="Ensembl"/>
        </authorList>
    </citation>
    <scope>IDENTIFICATION</scope>
</reference>
<keyword evidence="1" id="KW-0812">Transmembrane</keyword>
<proteinExistence type="predicted"/>
<sequence>MAESVGGGNRLKDYLKTSSNFIYVSPLLSLLSLILDSVLTLLFLQPQNNRRILFKGEANIIRMNGECGNPLMFISPFPSISVYLLPWTSAEMNDSLSGINTMMFSNSRCTFFLFLIC</sequence>
<evidence type="ECO:0000313" key="2">
    <source>
        <dbReference type="Ensembl" id="ENSRBIP00000012966.1"/>
    </source>
</evidence>
<keyword evidence="1" id="KW-1133">Transmembrane helix</keyword>
<dbReference type="GeneTree" id="ENSGT00910000148154"/>
<name>A0A2K6KNV9_RHIBE</name>
<protein>
    <submittedName>
        <fullName evidence="2">Uncharacterized protein</fullName>
    </submittedName>
</protein>
<feature type="transmembrane region" description="Helical" evidence="1">
    <location>
        <begin position="20"/>
        <end position="44"/>
    </location>
</feature>
<keyword evidence="3" id="KW-1185">Reference proteome</keyword>
<accession>A0A2K6KNV9</accession>
<dbReference type="OMA" id="PWTSAEM"/>
<reference evidence="2" key="3">
    <citation type="submission" date="2025-09" db="UniProtKB">
        <authorList>
            <consortium name="Ensembl"/>
        </authorList>
    </citation>
    <scope>IDENTIFICATION</scope>
</reference>
<dbReference type="Proteomes" id="UP000233180">
    <property type="component" value="Unassembled WGS sequence"/>
</dbReference>
<reference evidence="2 3" key="1">
    <citation type="submission" date="2016-06" db="EMBL/GenBank/DDBJ databases">
        <title>Genome of Rhinopithecus bieti.</title>
        <authorList>
            <person name="Wu"/>
            <person name="C.-I. and Zhang"/>
            <person name="Y."/>
        </authorList>
    </citation>
    <scope>NUCLEOTIDE SEQUENCE</scope>
</reference>
<dbReference type="Ensembl" id="ENSRBIT00000036706.1">
    <property type="protein sequence ID" value="ENSRBIP00000012966.1"/>
    <property type="gene ID" value="ENSRBIG00000030455.1"/>
</dbReference>
<organism evidence="2 3">
    <name type="scientific">Rhinopithecus bieti</name>
    <name type="common">Black snub-nosed monkey</name>
    <name type="synonym">Pygathrix bieti</name>
    <dbReference type="NCBI Taxonomy" id="61621"/>
    <lineage>
        <taxon>Eukaryota</taxon>
        <taxon>Metazoa</taxon>
        <taxon>Chordata</taxon>
        <taxon>Craniata</taxon>
        <taxon>Vertebrata</taxon>
        <taxon>Euteleostomi</taxon>
        <taxon>Mammalia</taxon>
        <taxon>Eutheria</taxon>
        <taxon>Euarchontoglires</taxon>
        <taxon>Primates</taxon>
        <taxon>Haplorrhini</taxon>
        <taxon>Catarrhini</taxon>
        <taxon>Cercopithecidae</taxon>
        <taxon>Colobinae</taxon>
        <taxon>Rhinopithecus</taxon>
    </lineage>
</organism>
<evidence type="ECO:0000313" key="3">
    <source>
        <dbReference type="Proteomes" id="UP000233180"/>
    </source>
</evidence>
<dbReference type="AlphaFoldDB" id="A0A2K6KNV9"/>
<keyword evidence="1" id="KW-0472">Membrane</keyword>